<dbReference type="Gene3D" id="2.60.120.10">
    <property type="entry name" value="Jelly Rolls"/>
    <property type="match status" value="1"/>
</dbReference>
<dbReference type="SUPFAM" id="SSF81324">
    <property type="entry name" value="Voltage-gated potassium channels"/>
    <property type="match status" value="1"/>
</dbReference>
<dbReference type="PROSITE" id="PS50042">
    <property type="entry name" value="CNMP_BINDING_3"/>
    <property type="match status" value="1"/>
</dbReference>
<dbReference type="InParanoid" id="A0A5N4AT38"/>
<dbReference type="Proteomes" id="UP000327044">
    <property type="component" value="Unassembled WGS sequence"/>
</dbReference>
<keyword evidence="1" id="KW-0812">Transmembrane</keyword>
<keyword evidence="4" id="KW-1185">Reference proteome</keyword>
<dbReference type="InterPro" id="IPR051413">
    <property type="entry name" value="K/Na_HCN_channel"/>
</dbReference>
<dbReference type="Pfam" id="PF00027">
    <property type="entry name" value="cNMP_binding"/>
    <property type="match status" value="1"/>
</dbReference>
<dbReference type="InterPro" id="IPR000595">
    <property type="entry name" value="cNMP-bd_dom"/>
</dbReference>
<protein>
    <recommendedName>
        <fullName evidence="2">Cyclic nucleotide-binding domain-containing protein</fullName>
    </recommendedName>
</protein>
<dbReference type="PANTHER" id="PTHR45689">
    <property type="entry name" value="I[[H]] CHANNEL, ISOFORM E"/>
    <property type="match status" value="1"/>
</dbReference>
<feature type="transmembrane region" description="Helical" evidence="1">
    <location>
        <begin position="317"/>
        <end position="339"/>
    </location>
</feature>
<reference evidence="3 4" key="1">
    <citation type="journal article" date="2018" name="Elife">
        <title>Firefly genomes illuminate parallel origins of bioluminescence in beetles.</title>
        <authorList>
            <person name="Fallon T.R."/>
            <person name="Lower S.E."/>
            <person name="Chang C.H."/>
            <person name="Bessho-Uehara M."/>
            <person name="Martin G.J."/>
            <person name="Bewick A.J."/>
            <person name="Behringer M."/>
            <person name="Debat H.J."/>
            <person name="Wong I."/>
            <person name="Day J.C."/>
            <person name="Suvorov A."/>
            <person name="Silva C.J."/>
            <person name="Stanger-Hall K.F."/>
            <person name="Hall D.W."/>
            <person name="Schmitz R.J."/>
            <person name="Nelson D.R."/>
            <person name="Lewis S.M."/>
            <person name="Shigenobu S."/>
            <person name="Bybee S.M."/>
            <person name="Larracuente A.M."/>
            <person name="Oba Y."/>
            <person name="Weng J.K."/>
        </authorList>
    </citation>
    <scope>NUCLEOTIDE SEQUENCE [LARGE SCALE GENOMIC DNA]</scope>
    <source>
        <strain evidence="3">1611_PpyrPB1</strain>
        <tissue evidence="3">Whole body</tissue>
    </source>
</reference>
<feature type="domain" description="Cyclic nucleotide-binding" evidence="2">
    <location>
        <begin position="419"/>
        <end position="536"/>
    </location>
</feature>
<dbReference type="InterPro" id="IPR014710">
    <property type="entry name" value="RmlC-like_jellyroll"/>
</dbReference>
<evidence type="ECO:0000313" key="4">
    <source>
        <dbReference type="Proteomes" id="UP000327044"/>
    </source>
</evidence>
<evidence type="ECO:0000256" key="1">
    <source>
        <dbReference type="SAM" id="Phobius"/>
    </source>
</evidence>
<dbReference type="PANTHER" id="PTHR45689:SF14">
    <property type="entry name" value="CYCLIC NUCLEOTIDE-GATED CATION CHANNEL SUBUNIT A-LIKE PROTEIN"/>
    <property type="match status" value="1"/>
</dbReference>
<accession>A0A5N4AT38</accession>
<feature type="transmembrane region" description="Helical" evidence="1">
    <location>
        <begin position="162"/>
        <end position="184"/>
    </location>
</feature>
<dbReference type="InterPro" id="IPR018490">
    <property type="entry name" value="cNMP-bd_dom_sf"/>
</dbReference>
<sequence>MSTRVSANYHKCGLTETLDSGLPKLRPGSSSFTKWKRALLKQLMISAKHPDCKFYFKSNAMILSETRRQMRYPPYTIHPFSKVALYRELIMSIIWFFDFYFSPLFSAFNKKPLNFFSNFWHTLDLVCQVFIMLNVVMCFFIGVMEEQTKKVELEWKKIAKKYLSTFFIFDCVGSLPFAAAMIMFRNRERRYPVICITSYFIHMVRFIRLKSAIQYFQRITSKFGIPFLMHEFISLAIKSFFVVHWCACYVYLIPKVIFHYVNYEFDKSWWIYRNNISIHSKNVDAPSAYSISLRAAFCHVYGISLEGVVENEPLDHIIFSLTMMIGFFLVAFVTARIFLIVKTSYASETEYEDLLHQFLEYGNRKKMQVKMKNRVIQCLEYNYQKRYFHEKIILNTLSGHLKAELFLHDCKRLVEKVKIFQAFSKSTVGLLISHFWREVFLKNDIVFKYGQPYDSVRFILYGTVAFILPNGFEASHMEDNFALGLLRLVLQSEHYMATVIALEICEMYKIDWVDLEYCIQKDEEIYHVLHALAEERLATIINFFKTKKKENIIEQLWKGKILEHQFNTRRK</sequence>
<feature type="transmembrane region" description="Helical" evidence="1">
    <location>
        <begin position="120"/>
        <end position="141"/>
    </location>
</feature>
<proteinExistence type="predicted"/>
<dbReference type="SUPFAM" id="SSF51206">
    <property type="entry name" value="cAMP-binding domain-like"/>
    <property type="match status" value="1"/>
</dbReference>
<gene>
    <name evidence="3" type="ORF">PPYR_06272</name>
</gene>
<dbReference type="GO" id="GO:0003254">
    <property type="term" value="P:regulation of membrane depolarization"/>
    <property type="evidence" value="ECO:0007669"/>
    <property type="project" value="TreeGrafter"/>
</dbReference>
<dbReference type="EMBL" id="VVIM01000004">
    <property type="protein sequence ID" value="KAB0800532.1"/>
    <property type="molecule type" value="Genomic_DNA"/>
</dbReference>
<dbReference type="GO" id="GO:0098855">
    <property type="term" value="C:HCN channel complex"/>
    <property type="evidence" value="ECO:0007669"/>
    <property type="project" value="TreeGrafter"/>
</dbReference>
<evidence type="ECO:0000313" key="3">
    <source>
        <dbReference type="EMBL" id="KAB0800532.1"/>
    </source>
</evidence>
<feature type="transmembrane region" description="Helical" evidence="1">
    <location>
        <begin position="190"/>
        <end position="207"/>
    </location>
</feature>
<dbReference type="Gene3D" id="1.10.287.70">
    <property type="match status" value="1"/>
</dbReference>
<name>A0A5N4AT38_PHOPY</name>
<keyword evidence="1" id="KW-1133">Transmembrane helix</keyword>
<organism evidence="3 4">
    <name type="scientific">Photinus pyralis</name>
    <name type="common">Common eastern firefly</name>
    <name type="synonym">Lampyris pyralis</name>
    <dbReference type="NCBI Taxonomy" id="7054"/>
    <lineage>
        <taxon>Eukaryota</taxon>
        <taxon>Metazoa</taxon>
        <taxon>Ecdysozoa</taxon>
        <taxon>Arthropoda</taxon>
        <taxon>Hexapoda</taxon>
        <taxon>Insecta</taxon>
        <taxon>Pterygota</taxon>
        <taxon>Neoptera</taxon>
        <taxon>Endopterygota</taxon>
        <taxon>Coleoptera</taxon>
        <taxon>Polyphaga</taxon>
        <taxon>Elateriformia</taxon>
        <taxon>Elateroidea</taxon>
        <taxon>Lampyridae</taxon>
        <taxon>Lampyrinae</taxon>
        <taxon>Photinus</taxon>
    </lineage>
</organism>
<dbReference type="Gene3D" id="1.10.287.630">
    <property type="entry name" value="Helix hairpin bin"/>
    <property type="match status" value="1"/>
</dbReference>
<keyword evidence="1" id="KW-0472">Membrane</keyword>
<dbReference type="AlphaFoldDB" id="A0A5N4AT38"/>
<dbReference type="GO" id="GO:0035725">
    <property type="term" value="P:sodium ion transmembrane transport"/>
    <property type="evidence" value="ECO:0007669"/>
    <property type="project" value="TreeGrafter"/>
</dbReference>
<comment type="caution">
    <text evidence="3">The sequence shown here is derived from an EMBL/GenBank/DDBJ whole genome shotgun (WGS) entry which is preliminary data.</text>
</comment>
<dbReference type="GO" id="GO:0005249">
    <property type="term" value="F:voltage-gated potassium channel activity"/>
    <property type="evidence" value="ECO:0007669"/>
    <property type="project" value="TreeGrafter"/>
</dbReference>
<feature type="transmembrane region" description="Helical" evidence="1">
    <location>
        <begin position="228"/>
        <end position="252"/>
    </location>
</feature>
<evidence type="ECO:0000259" key="2">
    <source>
        <dbReference type="PROSITE" id="PS50042"/>
    </source>
</evidence>
<dbReference type="CDD" id="cd00038">
    <property type="entry name" value="CAP_ED"/>
    <property type="match status" value="1"/>
</dbReference>
<feature type="transmembrane region" description="Helical" evidence="1">
    <location>
        <begin position="89"/>
        <end position="108"/>
    </location>
</feature>
<dbReference type="OrthoDB" id="2021138at2759"/>